<evidence type="ECO:0000256" key="1">
    <source>
        <dbReference type="ARBA" id="ARBA00001946"/>
    </source>
</evidence>
<dbReference type="EMBL" id="CP157961">
    <property type="protein sequence ID" value="XBT94985.1"/>
    <property type="molecule type" value="Genomic_DNA"/>
</dbReference>
<dbReference type="GO" id="GO:0016787">
    <property type="term" value="F:hydrolase activity"/>
    <property type="evidence" value="ECO:0007669"/>
    <property type="project" value="UniProtKB-KW"/>
</dbReference>
<dbReference type="GO" id="GO:0019213">
    <property type="term" value="F:deacetylase activity"/>
    <property type="evidence" value="ECO:0007669"/>
    <property type="project" value="TreeGrafter"/>
</dbReference>
<keyword evidence="4" id="KW-0460">Magnesium</keyword>
<dbReference type="InterPro" id="IPR011330">
    <property type="entry name" value="Glyco_hydro/deAcase_b/a-brl"/>
</dbReference>
<keyword evidence="6" id="KW-0614">Plasmid</keyword>
<dbReference type="GO" id="GO:0046872">
    <property type="term" value="F:metal ion binding"/>
    <property type="evidence" value="ECO:0007669"/>
    <property type="project" value="UniProtKB-KW"/>
</dbReference>
<evidence type="ECO:0000256" key="2">
    <source>
        <dbReference type="ARBA" id="ARBA00022723"/>
    </source>
</evidence>
<dbReference type="AlphaFoldDB" id="A0AAU7RXU3"/>
<reference evidence="6" key="1">
    <citation type="submission" date="2024-06" db="EMBL/GenBank/DDBJ databases">
        <authorList>
            <person name="Li T."/>
            <person name="Gao R."/>
        </authorList>
    </citation>
    <scope>NUCLEOTIDE SEQUENCE</scope>
    <source>
        <strain evidence="6">ZPR3</strain>
        <plasmid evidence="6">unnamed1</plasmid>
    </source>
</reference>
<protein>
    <submittedName>
        <fullName evidence="6">ChbG/HpnK family deacetylase</fullName>
    </submittedName>
</protein>
<keyword evidence="5" id="KW-0119">Carbohydrate metabolism</keyword>
<sequence>MASRVNVVADDYGLSPGVSGAIRELIDSGTLTGTGCMTLFPEWLEQSRLLRQLNPESGADIGLHLTLTDFAPLSRWDADKNLPSLPRLLSAAFFQQLNQETIDAELDAQLDRFVAGIGRLPDFIDGHQHVHFLPAVRRWLEARTDRLVHDGRLPWLRGAPLMRFAPDIGMKAKIAFVGLIAAGFDRQMTAAGFPVRGPLVGFYNWKRPGDFFKMIDRLQGKLSKNTVLMCHPGWVDETLIDRDKMILARPTEFNGLRRQYFR</sequence>
<evidence type="ECO:0000256" key="5">
    <source>
        <dbReference type="ARBA" id="ARBA00023277"/>
    </source>
</evidence>
<keyword evidence="2" id="KW-0479">Metal-binding</keyword>
<dbReference type="GO" id="GO:0005975">
    <property type="term" value="P:carbohydrate metabolic process"/>
    <property type="evidence" value="ECO:0007669"/>
    <property type="project" value="InterPro"/>
</dbReference>
<accession>A0AAU7RXU3</accession>
<dbReference type="CDD" id="cd10807">
    <property type="entry name" value="YdjC_like_3"/>
    <property type="match status" value="1"/>
</dbReference>
<dbReference type="RefSeq" id="WP_349959097.1">
    <property type="nucleotide sequence ID" value="NZ_CP157961.1"/>
</dbReference>
<proteinExistence type="predicted"/>
<evidence type="ECO:0000256" key="3">
    <source>
        <dbReference type="ARBA" id="ARBA00022801"/>
    </source>
</evidence>
<gene>
    <name evidence="6" type="ORF">ABM479_23785</name>
</gene>
<organism evidence="6">
    <name type="scientific">Rhizobium sp. ZPR3</name>
    <dbReference type="NCBI Taxonomy" id="3158967"/>
    <lineage>
        <taxon>Bacteria</taxon>
        <taxon>Pseudomonadati</taxon>
        <taxon>Pseudomonadota</taxon>
        <taxon>Alphaproteobacteria</taxon>
        <taxon>Hyphomicrobiales</taxon>
        <taxon>Rhizobiaceae</taxon>
        <taxon>Rhizobium/Agrobacterium group</taxon>
        <taxon>Rhizobium</taxon>
    </lineage>
</organism>
<evidence type="ECO:0000313" key="6">
    <source>
        <dbReference type="EMBL" id="XBT94985.1"/>
    </source>
</evidence>
<name>A0AAU7RXU3_9HYPH</name>
<dbReference type="PANTHER" id="PTHR31609:SF1">
    <property type="entry name" value="CARBOHYDRATE DEACETYLASE"/>
    <property type="match status" value="1"/>
</dbReference>
<dbReference type="PANTHER" id="PTHR31609">
    <property type="entry name" value="YDJC DEACETYLASE FAMILY MEMBER"/>
    <property type="match status" value="1"/>
</dbReference>
<dbReference type="Pfam" id="PF04794">
    <property type="entry name" value="YdjC"/>
    <property type="match status" value="1"/>
</dbReference>
<evidence type="ECO:0000256" key="4">
    <source>
        <dbReference type="ARBA" id="ARBA00022842"/>
    </source>
</evidence>
<dbReference type="SUPFAM" id="SSF88713">
    <property type="entry name" value="Glycoside hydrolase/deacetylase"/>
    <property type="match status" value="1"/>
</dbReference>
<keyword evidence="3" id="KW-0378">Hydrolase</keyword>
<geneLocation type="plasmid" evidence="6">
    <name>unnamed1</name>
</geneLocation>
<dbReference type="Gene3D" id="3.20.20.370">
    <property type="entry name" value="Glycoside hydrolase/deacetylase"/>
    <property type="match status" value="1"/>
</dbReference>
<comment type="cofactor">
    <cofactor evidence="1">
        <name>Mg(2+)</name>
        <dbReference type="ChEBI" id="CHEBI:18420"/>
    </cofactor>
</comment>
<dbReference type="InterPro" id="IPR006879">
    <property type="entry name" value="YdjC-like"/>
</dbReference>